<proteinExistence type="predicted"/>
<dbReference type="PROSITE" id="PS00636">
    <property type="entry name" value="DNAJ_1"/>
    <property type="match status" value="1"/>
</dbReference>
<dbReference type="PANTHER" id="PTHR45181:SF4">
    <property type="entry name" value="HEAT SHOCK PROTEIN DNAJ WITH TETRATRICOPEPTIDE REPEAT-CONTAINING PROTEIN"/>
    <property type="match status" value="1"/>
</dbReference>
<feature type="region of interest" description="Disordered" evidence="2">
    <location>
        <begin position="425"/>
        <end position="450"/>
    </location>
</feature>
<feature type="region of interest" description="Disordered" evidence="2">
    <location>
        <begin position="335"/>
        <end position="358"/>
    </location>
</feature>
<dbReference type="InterPro" id="IPR019734">
    <property type="entry name" value="TPR_rpt"/>
</dbReference>
<evidence type="ECO:0000256" key="2">
    <source>
        <dbReference type="SAM" id="MobiDB-lite"/>
    </source>
</evidence>
<feature type="domain" description="J" evidence="3">
    <location>
        <begin position="1487"/>
        <end position="1573"/>
    </location>
</feature>
<dbReference type="EMBL" id="JABFUD020000011">
    <property type="protein sequence ID" value="KAI5073515.1"/>
    <property type="molecule type" value="Genomic_DNA"/>
</dbReference>
<feature type="compositionally biased region" description="Polar residues" evidence="2">
    <location>
        <begin position="337"/>
        <end position="352"/>
    </location>
</feature>
<dbReference type="PRINTS" id="PR00625">
    <property type="entry name" value="JDOMAIN"/>
</dbReference>
<dbReference type="InterPro" id="IPR018253">
    <property type="entry name" value="DnaJ_domain_CS"/>
</dbReference>
<evidence type="ECO:0000313" key="4">
    <source>
        <dbReference type="EMBL" id="KAI5073515.1"/>
    </source>
</evidence>
<dbReference type="InterPro" id="IPR001623">
    <property type="entry name" value="DnaJ_domain"/>
</dbReference>
<dbReference type="Pfam" id="PF00226">
    <property type="entry name" value="DnaJ"/>
    <property type="match status" value="1"/>
</dbReference>
<feature type="coiled-coil region" evidence="1">
    <location>
        <begin position="1429"/>
        <end position="1483"/>
    </location>
</feature>
<feature type="region of interest" description="Disordered" evidence="2">
    <location>
        <begin position="652"/>
        <end position="672"/>
    </location>
</feature>
<gene>
    <name evidence="4" type="ORF">GOP47_0011528</name>
</gene>
<dbReference type="SMART" id="SM00271">
    <property type="entry name" value="DnaJ"/>
    <property type="match status" value="1"/>
</dbReference>
<organism evidence="4 5">
    <name type="scientific">Adiantum capillus-veneris</name>
    <name type="common">Maidenhair fern</name>
    <dbReference type="NCBI Taxonomy" id="13818"/>
    <lineage>
        <taxon>Eukaryota</taxon>
        <taxon>Viridiplantae</taxon>
        <taxon>Streptophyta</taxon>
        <taxon>Embryophyta</taxon>
        <taxon>Tracheophyta</taxon>
        <taxon>Polypodiopsida</taxon>
        <taxon>Polypodiidae</taxon>
        <taxon>Polypodiales</taxon>
        <taxon>Pteridineae</taxon>
        <taxon>Pteridaceae</taxon>
        <taxon>Vittarioideae</taxon>
        <taxon>Adiantum</taxon>
    </lineage>
</organism>
<dbReference type="InterPro" id="IPR036869">
    <property type="entry name" value="J_dom_sf"/>
</dbReference>
<dbReference type="PANTHER" id="PTHR45181">
    <property type="entry name" value="HEAT SHOCK PROTEIN DNAJ WITH TETRATRICOPEPTIDE REPEAT-CONTAINING PROTEIN"/>
    <property type="match status" value="1"/>
</dbReference>
<evidence type="ECO:0000256" key="1">
    <source>
        <dbReference type="SAM" id="Coils"/>
    </source>
</evidence>
<feature type="compositionally biased region" description="Polar residues" evidence="2">
    <location>
        <begin position="659"/>
        <end position="672"/>
    </location>
</feature>
<dbReference type="PROSITE" id="PS50076">
    <property type="entry name" value="DNAJ_2"/>
    <property type="match status" value="1"/>
</dbReference>
<feature type="region of interest" description="Disordered" evidence="2">
    <location>
        <begin position="880"/>
        <end position="909"/>
    </location>
</feature>
<accession>A0A9D4USY9</accession>
<protein>
    <recommendedName>
        <fullName evidence="3">J domain-containing protein</fullName>
    </recommendedName>
</protein>
<keyword evidence="1" id="KW-0175">Coiled coil</keyword>
<evidence type="ECO:0000313" key="5">
    <source>
        <dbReference type="Proteomes" id="UP000886520"/>
    </source>
</evidence>
<sequence>MSLLLGVRGSDQKNEGQSFRENIIQQPGSFYNGNPSSSIWGNPPLQPLWCELPLADEILSSSSSTAAVPSMSSTSSAFKNSIGMAEEKHWQDTTKSDAVRGEGVTLSRAEAYGYLRANIQQNGKLSNTYRTSDPPSSPFTFGYSPQQALFGNDGMNSLAFSSRDSSQEILKNGKPALDEGGRRADMEPSFSRFNEKSWKVGMSDVEGKSSLRSSSLNSSTMQQNSTLEGKMRVLENESIFHPDGNNSICSDATDSKHAFAEKKTPDVFVFGASGLGGSSFKSSAPQQKLFQGSFAATSARSRTGKFKRHSNVLKGKGLAPLGGVGIQQVAPAFSRDASPQSNTGMDSATESSQLDEAECSDAGIWPEDNIDVSIDFDADEPLQSEGMREDGSGAAMQNKRLSSAEELNTDNEGSILHFNPNWQAHVSSSQKPQEDYPSQAQETQHGTNWQTLDSRFSSWWPFKSKSEVKSEVDSSENWEADGSSKTSKEKYTSDHLIDAVDEPNTTVEQEDLSDLNLSSTYAKLSDSNLQSPSGGFAEVSERSDGKSPNLKFAGKFLVKEPTQNTGGNVIDSVWSLGGKDPSQPFVFGAAQQQADYTTEGIFGRSGTMVSDKKLKDERLQENYEGFTAGSSAPIASGLSLLSASFSSGTISGSPVYKGQASTDSQPSSHSSVFVTSKPVAKVTNNLHISEGAQLSSFTKHEKEGPTGEFSGPLSRSESSASEGSPSSGEPFVASDKSSNQTQCFEFQGNVKDGTNTQMVTGKKKSRTNVKVRRQVRGLNRPRRATQSASFQNMNTPMDFSPIANDTELSSGATTLEQPYFNFGGTDIMDDRELLRQLSEIQNMSEFTAADEDIRDFQGGKQVFEGANEWAEHSLFSSRRSGKWKRRGLDEGHSSSPYQEAEGSAEHLEREDTSAFDDYSLKQEASNYEPPFTFGASSSYTAASSMHHRYAQRPQKEKSTEILEDLTADSTTVCTPDGSIDLAQDRQSQLKSGPCLSFPVTSVDKSFQSGASKTSISNQNHSYVKSTEESTPAITDFSQHFVPAISGSPNAVKSAAAEQVCERWRLRGNQAYANGDFPKAEEYYSRGASSVSPDETSQSCIRASMLCYSNRAATRMAVGRMREALADCKRAMVVDPGFLRVRLRAASCHLALGESKAAADTFKECLKYAKESAKPDTKILVEAMEGVKKSQQLDGYSDRAFILLQKQTFMDSTSALRLLNEALSISSFSEPLHELKAQVLLSLRRYEECLQFCEQTLPTAERNHGSAVHERYQDSYLKEGCQINENGHLKLWRWRLSAKALHHLGKLEDSLELLVKHEEVVSGFPADKGTNSESLAPFLANIRDLLRHKAAGNEAFQLGKHAEAVEHYTAALACNGDSRPFNAVCFCNRAAASQALGHIADAISDCSRAIALDAVYPKALSRRATLHEMIRDYGQACNDLRRLIALLEDKNNETSKGVSANVNAQDLRQAKERLEKGEEEMKKGHPIDHYLILGVDFSCSANEIKKAYRKAALKHHPDKAGQFLARSEIADDGSLWKEVGDEVRRDAERLFKLIGEAYAILSDATKRLRYDMEEENRKLRGKDGNNQVTSSTSEGYRSQYEKSGRRQRDRWDAWQGYVPQHQRWQSGPDAAQPDTYGRRSTQGADPAKTGKATWNFSWDKL</sequence>
<dbReference type="InterPro" id="IPR011990">
    <property type="entry name" value="TPR-like_helical_dom_sf"/>
</dbReference>
<dbReference type="CDD" id="cd06257">
    <property type="entry name" value="DnaJ"/>
    <property type="match status" value="1"/>
</dbReference>
<feature type="region of interest" description="Disordered" evidence="2">
    <location>
        <begin position="693"/>
        <end position="739"/>
    </location>
</feature>
<feature type="compositionally biased region" description="Low complexity" evidence="2">
    <location>
        <begin position="710"/>
        <end position="730"/>
    </location>
</feature>
<keyword evidence="5" id="KW-1185">Reference proteome</keyword>
<feature type="compositionally biased region" description="Polar residues" evidence="2">
    <location>
        <begin position="1651"/>
        <end position="1660"/>
    </location>
</feature>
<feature type="compositionally biased region" description="Polar residues" evidence="2">
    <location>
        <begin position="1583"/>
        <end position="1595"/>
    </location>
</feature>
<reference evidence="4" key="1">
    <citation type="submission" date="2021-01" db="EMBL/GenBank/DDBJ databases">
        <title>Adiantum capillus-veneris genome.</title>
        <authorList>
            <person name="Fang Y."/>
            <person name="Liao Q."/>
        </authorList>
    </citation>
    <scope>NUCLEOTIDE SEQUENCE</scope>
    <source>
        <strain evidence="4">H3</strain>
        <tissue evidence="4">Leaf</tissue>
    </source>
</reference>
<feature type="region of interest" description="Disordered" evidence="2">
    <location>
        <begin position="382"/>
        <end position="407"/>
    </location>
</feature>
<dbReference type="SUPFAM" id="SSF48452">
    <property type="entry name" value="TPR-like"/>
    <property type="match status" value="2"/>
</dbReference>
<name>A0A9D4USY9_ADICA</name>
<feature type="compositionally biased region" description="Basic and acidic residues" evidence="2">
    <location>
        <begin position="1598"/>
        <end position="1611"/>
    </location>
</feature>
<dbReference type="SUPFAM" id="SSF46565">
    <property type="entry name" value="Chaperone J-domain"/>
    <property type="match status" value="1"/>
</dbReference>
<feature type="region of interest" description="Disordered" evidence="2">
    <location>
        <begin position="526"/>
        <end position="546"/>
    </location>
</feature>
<dbReference type="Gene3D" id="1.10.287.110">
    <property type="entry name" value="DnaJ domain"/>
    <property type="match status" value="1"/>
</dbReference>
<dbReference type="SMART" id="SM00028">
    <property type="entry name" value="TPR"/>
    <property type="match status" value="7"/>
</dbReference>
<evidence type="ECO:0000259" key="3">
    <source>
        <dbReference type="PROSITE" id="PS50076"/>
    </source>
</evidence>
<dbReference type="OrthoDB" id="10250354at2759"/>
<dbReference type="Gene3D" id="1.25.40.10">
    <property type="entry name" value="Tetratricopeptide repeat domain"/>
    <property type="match status" value="2"/>
</dbReference>
<dbReference type="Proteomes" id="UP000886520">
    <property type="component" value="Chromosome 11"/>
</dbReference>
<feature type="region of interest" description="Disordered" evidence="2">
    <location>
        <begin position="1575"/>
        <end position="1660"/>
    </location>
</feature>
<comment type="caution">
    <text evidence="4">The sequence shown here is derived from an EMBL/GenBank/DDBJ whole genome shotgun (WGS) entry which is preliminary data.</text>
</comment>
<feature type="region of interest" description="Disordered" evidence="2">
    <location>
        <begin position="470"/>
        <end position="494"/>
    </location>
</feature>